<sequence>MARKKRKLPAPDIRLPASFRVRREIDDAFFGDPPTENALRYLKVLTAAAAGEWKFSRTCPRTVCRKAGWCQPRFDGKDVTAMCPAIVRAGRVDALEGCIVACLETMRLLDVEPPSSVGATDFKAESRL</sequence>
<comment type="caution">
    <text evidence="1">The sequence shown here is derived from an EMBL/GenBank/DDBJ whole genome shotgun (WGS) entry which is preliminary data.</text>
</comment>
<protein>
    <submittedName>
        <fullName evidence="1">Uncharacterized protein</fullName>
    </submittedName>
</protein>
<organism evidence="1 2">
    <name type="scientific">Oricola cellulosilytica</name>
    <dbReference type="NCBI Taxonomy" id="1429082"/>
    <lineage>
        <taxon>Bacteria</taxon>
        <taxon>Pseudomonadati</taxon>
        <taxon>Pseudomonadota</taxon>
        <taxon>Alphaproteobacteria</taxon>
        <taxon>Hyphomicrobiales</taxon>
        <taxon>Ahrensiaceae</taxon>
        <taxon>Oricola</taxon>
    </lineage>
</organism>
<gene>
    <name evidence="1" type="ORF">E0D97_05025</name>
</gene>
<dbReference type="EMBL" id="SJST01000002">
    <property type="protein sequence ID" value="TCD14921.1"/>
    <property type="molecule type" value="Genomic_DNA"/>
</dbReference>
<dbReference type="Proteomes" id="UP000291301">
    <property type="component" value="Unassembled WGS sequence"/>
</dbReference>
<evidence type="ECO:0000313" key="1">
    <source>
        <dbReference type="EMBL" id="TCD14921.1"/>
    </source>
</evidence>
<keyword evidence="2" id="KW-1185">Reference proteome</keyword>
<proteinExistence type="predicted"/>
<evidence type="ECO:0000313" key="2">
    <source>
        <dbReference type="Proteomes" id="UP000291301"/>
    </source>
</evidence>
<reference evidence="1 2" key="1">
    <citation type="journal article" date="2015" name="Antonie Van Leeuwenhoek">
        <title>Oricola cellulosilytica gen. nov., sp. nov., a cellulose-degrading bacterium of the family Phyllobacteriaceae isolated from surface seashore water, and emended descriptions of Mesorhizobium loti and Phyllobacterium myrsinacearum.</title>
        <authorList>
            <person name="Hameed A."/>
            <person name="Shahina M."/>
            <person name="Lai W.A."/>
            <person name="Lin S.Y."/>
            <person name="Young L.S."/>
            <person name="Liu Y.C."/>
            <person name="Hsu Y.H."/>
            <person name="Young C.C."/>
        </authorList>
    </citation>
    <scope>NUCLEOTIDE SEQUENCE [LARGE SCALE GENOMIC DNA]</scope>
    <source>
        <strain evidence="1 2">KCTC 52183</strain>
    </source>
</reference>
<dbReference type="AlphaFoldDB" id="A0A4R0PBT5"/>
<dbReference type="RefSeq" id="WP_131566160.1">
    <property type="nucleotide sequence ID" value="NZ_JAINFK010000003.1"/>
</dbReference>
<accession>A0A4R0PBT5</accession>
<name>A0A4R0PBT5_9HYPH</name>